<evidence type="ECO:0000256" key="1">
    <source>
        <dbReference type="SAM" id="MobiDB-lite"/>
    </source>
</evidence>
<dbReference type="EMBL" id="OW240924">
    <property type="protein sequence ID" value="CAH2327839.1"/>
    <property type="molecule type" value="Genomic_DNA"/>
</dbReference>
<keyword evidence="3" id="KW-1185">Reference proteome</keyword>
<proteinExistence type="predicted"/>
<organism evidence="2 3">
    <name type="scientific">Pelobates cultripes</name>
    <name type="common">Western spadefoot toad</name>
    <dbReference type="NCBI Taxonomy" id="61616"/>
    <lineage>
        <taxon>Eukaryota</taxon>
        <taxon>Metazoa</taxon>
        <taxon>Chordata</taxon>
        <taxon>Craniata</taxon>
        <taxon>Vertebrata</taxon>
        <taxon>Euteleostomi</taxon>
        <taxon>Amphibia</taxon>
        <taxon>Batrachia</taxon>
        <taxon>Anura</taxon>
        <taxon>Pelobatoidea</taxon>
        <taxon>Pelobatidae</taxon>
        <taxon>Pelobates</taxon>
    </lineage>
</organism>
<gene>
    <name evidence="2" type="ORF">PECUL_23A025906</name>
</gene>
<protein>
    <submittedName>
        <fullName evidence="2">Uncharacterized protein</fullName>
    </submittedName>
</protein>
<dbReference type="AlphaFoldDB" id="A0AAD1TLX6"/>
<accession>A0AAD1TLX6</accession>
<feature type="compositionally biased region" description="Basic residues" evidence="1">
    <location>
        <begin position="82"/>
        <end position="93"/>
    </location>
</feature>
<evidence type="ECO:0000313" key="3">
    <source>
        <dbReference type="Proteomes" id="UP001295444"/>
    </source>
</evidence>
<name>A0AAD1TLX6_PELCU</name>
<reference evidence="2" key="1">
    <citation type="submission" date="2022-03" db="EMBL/GenBank/DDBJ databases">
        <authorList>
            <person name="Alioto T."/>
            <person name="Alioto T."/>
            <person name="Gomez Garrido J."/>
        </authorList>
    </citation>
    <scope>NUCLEOTIDE SEQUENCE</scope>
</reference>
<feature type="region of interest" description="Disordered" evidence="1">
    <location>
        <begin position="52"/>
        <end position="141"/>
    </location>
</feature>
<evidence type="ECO:0000313" key="2">
    <source>
        <dbReference type="EMBL" id="CAH2327839.1"/>
    </source>
</evidence>
<sequence>MAEEAWLPYFRDILTRLNRHFQKFWQRLERALCPPAPPQLWTSGPTIPPANTYCLPRRPPPKLTAPTVGKIPMWRRPQWRSPLRHKATTRKQPRGTCTGSQPQKPLGTNQAATKGTGLPLRLDTDNATEKPADTTWSSNDP</sequence>
<feature type="compositionally biased region" description="Basic and acidic residues" evidence="1">
    <location>
        <begin position="122"/>
        <end position="132"/>
    </location>
</feature>
<feature type="compositionally biased region" description="Polar residues" evidence="1">
    <location>
        <begin position="95"/>
        <end position="113"/>
    </location>
</feature>
<dbReference type="Proteomes" id="UP001295444">
    <property type="component" value="Chromosome 13"/>
</dbReference>